<dbReference type="Proteomes" id="UP001567538">
    <property type="component" value="Unassembled WGS sequence"/>
</dbReference>
<evidence type="ECO:0000313" key="2">
    <source>
        <dbReference type="Proteomes" id="UP001567538"/>
    </source>
</evidence>
<dbReference type="AlphaFoldDB" id="A0ABD1HSJ5"/>
<proteinExistence type="predicted"/>
<protein>
    <submittedName>
        <fullName evidence="1">Uncharacterized protein</fullName>
    </submittedName>
</protein>
<organism evidence="1 2">
    <name type="scientific">Salvia divinorum</name>
    <name type="common">Maria pastora</name>
    <name type="synonym">Diviner's sage</name>
    <dbReference type="NCBI Taxonomy" id="28513"/>
    <lineage>
        <taxon>Eukaryota</taxon>
        <taxon>Viridiplantae</taxon>
        <taxon>Streptophyta</taxon>
        <taxon>Embryophyta</taxon>
        <taxon>Tracheophyta</taxon>
        <taxon>Spermatophyta</taxon>
        <taxon>Magnoliopsida</taxon>
        <taxon>eudicotyledons</taxon>
        <taxon>Gunneridae</taxon>
        <taxon>Pentapetalae</taxon>
        <taxon>asterids</taxon>
        <taxon>lamiids</taxon>
        <taxon>Lamiales</taxon>
        <taxon>Lamiaceae</taxon>
        <taxon>Nepetoideae</taxon>
        <taxon>Mentheae</taxon>
        <taxon>Salviinae</taxon>
        <taxon>Salvia</taxon>
        <taxon>Salvia subgen. Calosphace</taxon>
    </lineage>
</organism>
<comment type="caution">
    <text evidence="1">The sequence shown here is derived from an EMBL/GenBank/DDBJ whole genome shotgun (WGS) entry which is preliminary data.</text>
</comment>
<sequence>MVPKSPTHLLSHVPLSLVTAMQHRGCYDSPSSESDSAPALLVKPSFFFATTGPLPVKNVAAISSLCHLLDTLFLPDSGLPVLPWLAVAAFVSCLSRAVGAAASRQRRVVDFSDTNFWRIE</sequence>
<reference evidence="1 2" key="1">
    <citation type="submission" date="2024-06" db="EMBL/GenBank/DDBJ databases">
        <title>A chromosome level genome sequence of Diviner's sage (Salvia divinorum).</title>
        <authorList>
            <person name="Ford S.A."/>
            <person name="Ro D.-K."/>
            <person name="Ness R.W."/>
            <person name="Phillips M.A."/>
        </authorList>
    </citation>
    <scope>NUCLEOTIDE SEQUENCE [LARGE SCALE GENOMIC DNA]</scope>
    <source>
        <strain evidence="1">SAF-2024a</strain>
        <tissue evidence="1">Leaf</tissue>
    </source>
</reference>
<name>A0ABD1HSJ5_SALDI</name>
<accession>A0ABD1HSJ5</accession>
<keyword evidence="2" id="KW-1185">Reference proteome</keyword>
<evidence type="ECO:0000313" key="1">
    <source>
        <dbReference type="EMBL" id="KAL1559470.1"/>
    </source>
</evidence>
<gene>
    <name evidence="1" type="ORF">AAHA92_09808</name>
</gene>
<dbReference type="EMBL" id="JBEAFC010000004">
    <property type="protein sequence ID" value="KAL1559470.1"/>
    <property type="molecule type" value="Genomic_DNA"/>
</dbReference>